<dbReference type="SUPFAM" id="SSF143011">
    <property type="entry name" value="RelE-like"/>
    <property type="match status" value="1"/>
</dbReference>
<dbReference type="RefSeq" id="WP_100456724.1">
    <property type="nucleotide sequence ID" value="NZ_UHID01000001.1"/>
</dbReference>
<dbReference type="Gene3D" id="3.30.2310.20">
    <property type="entry name" value="RelE-like"/>
    <property type="match status" value="1"/>
</dbReference>
<gene>
    <name evidence="1" type="ORF">NCTC7807_00740</name>
</gene>
<evidence type="ECO:0000313" key="1">
    <source>
        <dbReference type="EMBL" id="SUO94166.1"/>
    </source>
</evidence>
<dbReference type="Proteomes" id="UP000254150">
    <property type="component" value="Unassembled WGS sequence"/>
</dbReference>
<accession>A0A380MQ25</accession>
<sequence length="83" mass="8799">MTSAPRFTPAAHHHLRSLPRPTAMRVLAALTALAENPAAPGQDTAPLGTAPGLVRLRSEGQRLACLVREGDLLVLTARAADRR</sequence>
<evidence type="ECO:0000313" key="2">
    <source>
        <dbReference type="Proteomes" id="UP000254150"/>
    </source>
</evidence>
<dbReference type="AlphaFoldDB" id="A0A380MQ25"/>
<reference evidence="1 2" key="1">
    <citation type="submission" date="2018-06" db="EMBL/GenBank/DDBJ databases">
        <authorList>
            <consortium name="Pathogen Informatics"/>
            <person name="Doyle S."/>
        </authorList>
    </citation>
    <scope>NUCLEOTIDE SEQUENCE [LARGE SCALE GENOMIC DNA]</scope>
    <source>
        <strain evidence="1 2">NCTC7807</strain>
    </source>
</reference>
<name>A0A380MQ25_STRGR</name>
<proteinExistence type="predicted"/>
<dbReference type="EMBL" id="UHID01000001">
    <property type="protein sequence ID" value="SUO94166.1"/>
    <property type="molecule type" value="Genomic_DNA"/>
</dbReference>
<protein>
    <submittedName>
        <fullName evidence="1">Uncharacterized protein</fullName>
    </submittedName>
</protein>
<dbReference type="InterPro" id="IPR035093">
    <property type="entry name" value="RelE/ParE_toxin_dom_sf"/>
</dbReference>
<dbReference type="GeneID" id="95072857"/>
<organism evidence="1 2">
    <name type="scientific">Streptomyces griseus</name>
    <dbReference type="NCBI Taxonomy" id="1911"/>
    <lineage>
        <taxon>Bacteria</taxon>
        <taxon>Bacillati</taxon>
        <taxon>Actinomycetota</taxon>
        <taxon>Actinomycetes</taxon>
        <taxon>Kitasatosporales</taxon>
        <taxon>Streptomycetaceae</taxon>
        <taxon>Streptomyces</taxon>
    </lineage>
</organism>